<dbReference type="GO" id="GO:0016747">
    <property type="term" value="F:acyltransferase activity, transferring groups other than amino-acyl groups"/>
    <property type="evidence" value="ECO:0007669"/>
    <property type="project" value="InterPro"/>
</dbReference>
<sequence length="172" mass="19784">MSKHHFRKAEISEASTIWEILQQAIVRRKKDGSNQWQDGYPNLEVVQKDLAKGVGYVLTHGTSIIGYCAVAINDEPEYTKIEGKWVTNEDFVVFHRLAISEKYLGTGFAKMIFQFIEEFAIENNIYSIKADTNFDNFAMLAIFKQLSYSYCGEVYFRGSPRKAFEKILAKVE</sequence>
<comment type="caution">
    <text evidence="2">The sequence shown here is derived from an EMBL/GenBank/DDBJ whole genome shotgun (WGS) entry which is preliminary data.</text>
</comment>
<dbReference type="Pfam" id="PF00583">
    <property type="entry name" value="Acetyltransf_1"/>
    <property type="match status" value="1"/>
</dbReference>
<name>A0A4R5C3Y4_9FLAO</name>
<dbReference type="Gene3D" id="3.40.630.30">
    <property type="match status" value="1"/>
</dbReference>
<evidence type="ECO:0000259" key="1">
    <source>
        <dbReference type="PROSITE" id="PS51186"/>
    </source>
</evidence>
<dbReference type="AlphaFoldDB" id="A0A4R5C3Y4"/>
<proteinExistence type="predicted"/>
<protein>
    <submittedName>
        <fullName evidence="2">GNAT family N-acetyltransferase</fullName>
    </submittedName>
</protein>
<dbReference type="InterPro" id="IPR000182">
    <property type="entry name" value="GNAT_dom"/>
</dbReference>
<accession>A0A4R5C3Y4</accession>
<reference evidence="2 3" key="1">
    <citation type="submission" date="2019-03" db="EMBL/GenBank/DDBJ databases">
        <title>Flavobacterium AR-3-4 sp. nov. isolated from arctic soil.</title>
        <authorList>
            <person name="Chaudhary D.K."/>
        </authorList>
    </citation>
    <scope>NUCLEOTIDE SEQUENCE [LARGE SCALE GENOMIC DNA]</scope>
    <source>
        <strain evidence="2 3">AR-3-4</strain>
    </source>
</reference>
<dbReference type="RefSeq" id="WP_132008681.1">
    <property type="nucleotide sequence ID" value="NZ_SMFK01000016.1"/>
</dbReference>
<dbReference type="EMBL" id="SMFK01000016">
    <property type="protein sequence ID" value="TDD94391.1"/>
    <property type="molecule type" value="Genomic_DNA"/>
</dbReference>
<dbReference type="SUPFAM" id="SSF55729">
    <property type="entry name" value="Acyl-CoA N-acyltransferases (Nat)"/>
    <property type="match status" value="1"/>
</dbReference>
<dbReference type="Proteomes" id="UP000295479">
    <property type="component" value="Unassembled WGS sequence"/>
</dbReference>
<evidence type="ECO:0000313" key="3">
    <source>
        <dbReference type="Proteomes" id="UP000295479"/>
    </source>
</evidence>
<dbReference type="InterPro" id="IPR016181">
    <property type="entry name" value="Acyl_CoA_acyltransferase"/>
</dbReference>
<keyword evidence="2" id="KW-0808">Transferase</keyword>
<feature type="domain" description="N-acetyltransferase" evidence="1">
    <location>
        <begin position="4"/>
        <end position="171"/>
    </location>
</feature>
<keyword evidence="3" id="KW-1185">Reference proteome</keyword>
<dbReference type="PROSITE" id="PS51186">
    <property type="entry name" value="GNAT"/>
    <property type="match status" value="1"/>
</dbReference>
<gene>
    <name evidence="2" type="ORF">E0F76_16455</name>
</gene>
<organism evidence="2 3">
    <name type="scientific">Flavobacterium cellulosilyticum</name>
    <dbReference type="NCBI Taxonomy" id="2541731"/>
    <lineage>
        <taxon>Bacteria</taxon>
        <taxon>Pseudomonadati</taxon>
        <taxon>Bacteroidota</taxon>
        <taxon>Flavobacteriia</taxon>
        <taxon>Flavobacteriales</taxon>
        <taxon>Flavobacteriaceae</taxon>
        <taxon>Flavobacterium</taxon>
    </lineage>
</organism>
<evidence type="ECO:0000313" key="2">
    <source>
        <dbReference type="EMBL" id="TDD94391.1"/>
    </source>
</evidence>
<dbReference type="OrthoDB" id="9796381at2"/>